<proteinExistence type="predicted"/>
<sequence length="425" mass="45925">MLETSDGTQIPHAAFVCFGPKRRFTDAFPCETNEACFPNDLMPNPPPSWKQARPAPSSAPMRSRARVLVCALNLRGVHDDSNVAVADDVAHVADGARWRTPLFDVSASSVSVRCDDDRTFSIAGVSGYPAVPDSEKLAGKNQAFFTAHTSALLPSLEPADAIPFWELDAKDDLFVVSSLAPVTTVGVMRGYFNWDGWKAGVDGTEGIRQFPPTLHVEYTSLVSDDLMHNTSRPHDDANNIDLGEHDPGIVPRLSTTAGPLIRLPRGLCGKSMPQGCLLGLGHRHYDMDDEELLPERLRGKDTNEERQGASSAGLFGTYYTHFFYALSIEPPFRLSAASTEFCFPAGKVGGSGLLFGKSSPIYRRGLGAGVDDCEGIQFADAPKLVKNDGDATMVDLLIVYGALDCVSKAIRVPLRVAVGELRLLS</sequence>
<dbReference type="AlphaFoldDB" id="A0A830HDP4"/>
<dbReference type="EMBL" id="BNJQ01000008">
    <property type="protein sequence ID" value="GHP04792.1"/>
    <property type="molecule type" value="Genomic_DNA"/>
</dbReference>
<gene>
    <name evidence="1" type="ORF">PPROV_000354400</name>
</gene>
<accession>A0A830HDP4</accession>
<dbReference type="Proteomes" id="UP000660262">
    <property type="component" value="Unassembled WGS sequence"/>
</dbReference>
<reference evidence="1" key="1">
    <citation type="submission" date="2020-10" db="EMBL/GenBank/DDBJ databases">
        <title>Unveiling of a novel bifunctional photoreceptor, Dualchrome1, isolated from a cosmopolitan green alga.</title>
        <authorList>
            <person name="Suzuki S."/>
            <person name="Kawachi M."/>
        </authorList>
    </citation>
    <scope>NUCLEOTIDE SEQUENCE</scope>
    <source>
        <strain evidence="1">NIES 2893</strain>
    </source>
</reference>
<protein>
    <submittedName>
        <fullName evidence="1">Uncharacterized protein</fullName>
    </submittedName>
</protein>
<evidence type="ECO:0000313" key="1">
    <source>
        <dbReference type="EMBL" id="GHP04792.1"/>
    </source>
</evidence>
<name>A0A830HDP4_9CHLO</name>
<organism evidence="1 2">
    <name type="scientific">Pycnococcus provasolii</name>
    <dbReference type="NCBI Taxonomy" id="41880"/>
    <lineage>
        <taxon>Eukaryota</taxon>
        <taxon>Viridiplantae</taxon>
        <taxon>Chlorophyta</taxon>
        <taxon>Pseudoscourfieldiophyceae</taxon>
        <taxon>Pseudoscourfieldiales</taxon>
        <taxon>Pycnococcaceae</taxon>
        <taxon>Pycnococcus</taxon>
    </lineage>
</organism>
<keyword evidence="2" id="KW-1185">Reference proteome</keyword>
<evidence type="ECO:0000313" key="2">
    <source>
        <dbReference type="Proteomes" id="UP000660262"/>
    </source>
</evidence>
<comment type="caution">
    <text evidence="1">The sequence shown here is derived from an EMBL/GenBank/DDBJ whole genome shotgun (WGS) entry which is preliminary data.</text>
</comment>